<keyword evidence="3" id="KW-1185">Reference proteome</keyword>
<organism evidence="2 3">
    <name type="scientific">Gymnopilus dilepis</name>
    <dbReference type="NCBI Taxonomy" id="231916"/>
    <lineage>
        <taxon>Eukaryota</taxon>
        <taxon>Fungi</taxon>
        <taxon>Dikarya</taxon>
        <taxon>Basidiomycota</taxon>
        <taxon>Agaricomycotina</taxon>
        <taxon>Agaricomycetes</taxon>
        <taxon>Agaricomycetidae</taxon>
        <taxon>Agaricales</taxon>
        <taxon>Agaricineae</taxon>
        <taxon>Hymenogastraceae</taxon>
        <taxon>Gymnopilus</taxon>
    </lineage>
</organism>
<reference evidence="2 3" key="1">
    <citation type="journal article" date="2018" name="Evol. Lett.">
        <title>Horizontal gene cluster transfer increased hallucinogenic mushroom diversity.</title>
        <authorList>
            <person name="Reynolds H.T."/>
            <person name="Vijayakumar V."/>
            <person name="Gluck-Thaler E."/>
            <person name="Korotkin H.B."/>
            <person name="Matheny P.B."/>
            <person name="Slot J.C."/>
        </authorList>
    </citation>
    <scope>NUCLEOTIDE SEQUENCE [LARGE SCALE GENOMIC DNA]</scope>
    <source>
        <strain evidence="2 3">SRW20</strain>
    </source>
</reference>
<comment type="caution">
    <text evidence="2">The sequence shown here is derived from an EMBL/GenBank/DDBJ whole genome shotgun (WGS) entry which is preliminary data.</text>
</comment>
<evidence type="ECO:0000313" key="2">
    <source>
        <dbReference type="EMBL" id="PPQ97226.1"/>
    </source>
</evidence>
<evidence type="ECO:0000313" key="3">
    <source>
        <dbReference type="Proteomes" id="UP000284706"/>
    </source>
</evidence>
<accession>A0A409Y2G2</accession>
<protein>
    <recommendedName>
        <fullName evidence="1">F-box domain-containing protein</fullName>
    </recommendedName>
</protein>
<sequence length="595" mass="66596">MLKSRGMTNDIDCGNAWFMRWFAVDAAFAVEHHTRMSLTTLPLELILCVFKCLDWPDILALRKTCVLLNQASKERTVFLELVTRYASIIPRTAFLPERPLSLYNSQGLEKLIYQWRAAELGWTTSDPSSSTVTAPASPTSGKIQFLQRLNPNRPQRQVHLDRPLKTFHLVDGGRWLLVVRYSGAVEYYDLHHPSSSLSTIGPARQLIPDLTERRPWTVVLTAVDMDYKEPFLAFNLAIYTRIWLGFSSEQVQIWRVTLDLDARRIGVGLKATRLAVISPLGLTNSPSTISLCGHQLAWGCLGGDAVNVAVVDWTNPGSHAQQRPESHIPLKALSMRKITHPGRPKEVPCFQLIRGRILLAVKPWLILYDLASAPTFQFGNAIAPHLPAHPNAGNNHAPSATPYLWRKKFSDLLTRSLSKAFFCPLTDTIRFIFFTRSTVYGLVLPTAQSDSILDGSTMASTRPEEIRVVRLGAYDMENEPCGFTSGYHTAVLHSFKPETVILRYRWPEELEPCALARGLPLPAPPIDDAPGPGGLLKQRTVAITCKYFDPFTPAMDEGSGRVIISAQSGKQLAVVDFAVYPRVKEREDGWRKEVF</sequence>
<dbReference type="Proteomes" id="UP000284706">
    <property type="component" value="Unassembled WGS sequence"/>
</dbReference>
<feature type="domain" description="F-box" evidence="1">
    <location>
        <begin position="35"/>
        <end position="81"/>
    </location>
</feature>
<dbReference type="CDD" id="cd09917">
    <property type="entry name" value="F-box_SF"/>
    <property type="match status" value="1"/>
</dbReference>
<dbReference type="InParanoid" id="A0A409Y2G2"/>
<proteinExistence type="predicted"/>
<name>A0A409Y2G2_9AGAR</name>
<dbReference type="SUPFAM" id="SSF81383">
    <property type="entry name" value="F-box domain"/>
    <property type="match status" value="1"/>
</dbReference>
<dbReference type="SMART" id="SM00256">
    <property type="entry name" value="FBOX"/>
    <property type="match status" value="1"/>
</dbReference>
<dbReference type="AlphaFoldDB" id="A0A409Y2G2"/>
<dbReference type="InterPro" id="IPR036047">
    <property type="entry name" value="F-box-like_dom_sf"/>
</dbReference>
<dbReference type="InterPro" id="IPR001810">
    <property type="entry name" value="F-box_dom"/>
</dbReference>
<dbReference type="EMBL" id="NHYE01001276">
    <property type="protein sequence ID" value="PPQ97226.1"/>
    <property type="molecule type" value="Genomic_DNA"/>
</dbReference>
<dbReference type="OrthoDB" id="2885124at2759"/>
<gene>
    <name evidence="2" type="ORF">CVT26_000752</name>
</gene>
<evidence type="ECO:0000259" key="1">
    <source>
        <dbReference type="PROSITE" id="PS50181"/>
    </source>
</evidence>
<dbReference type="PROSITE" id="PS50181">
    <property type="entry name" value="FBOX"/>
    <property type="match status" value="1"/>
</dbReference>